<gene>
    <name evidence="1" type="ORF">N825_06120</name>
</gene>
<evidence type="ECO:0008006" key="3">
    <source>
        <dbReference type="Google" id="ProtNLM"/>
    </source>
</evidence>
<dbReference type="OrthoDB" id="9798569at2"/>
<dbReference type="Pfam" id="PF10098">
    <property type="entry name" value="DUF2336"/>
    <property type="match status" value="1"/>
</dbReference>
<protein>
    <recommendedName>
        <fullName evidence="3">DUF2336 domain-containing protein</fullName>
    </recommendedName>
</protein>
<reference evidence="1 2" key="1">
    <citation type="submission" date="2013-08" db="EMBL/GenBank/DDBJ databases">
        <title>The genome sequence of Skermanella stibiiresistens.</title>
        <authorList>
            <person name="Zhu W."/>
            <person name="Wang G."/>
        </authorList>
    </citation>
    <scope>NUCLEOTIDE SEQUENCE [LARGE SCALE GENOMIC DNA]</scope>
    <source>
        <strain evidence="1 2">SB22</strain>
    </source>
</reference>
<evidence type="ECO:0000313" key="1">
    <source>
        <dbReference type="EMBL" id="EWY39658.1"/>
    </source>
</evidence>
<dbReference type="Proteomes" id="UP000019486">
    <property type="component" value="Unassembled WGS sequence"/>
</dbReference>
<keyword evidence="2" id="KW-1185">Reference proteome</keyword>
<dbReference type="STRING" id="1385369.N825_06120"/>
<accession>W9H7A4</accession>
<evidence type="ECO:0000313" key="2">
    <source>
        <dbReference type="Proteomes" id="UP000019486"/>
    </source>
</evidence>
<dbReference type="EMBL" id="AVFL01000011">
    <property type="protein sequence ID" value="EWY39658.1"/>
    <property type="molecule type" value="Genomic_DNA"/>
</dbReference>
<organism evidence="1 2">
    <name type="scientific">Skermanella stibiiresistens SB22</name>
    <dbReference type="NCBI Taxonomy" id="1385369"/>
    <lineage>
        <taxon>Bacteria</taxon>
        <taxon>Pseudomonadati</taxon>
        <taxon>Pseudomonadota</taxon>
        <taxon>Alphaproteobacteria</taxon>
        <taxon>Rhodospirillales</taxon>
        <taxon>Azospirillaceae</taxon>
        <taxon>Skermanella</taxon>
    </lineage>
</organism>
<dbReference type="PATRIC" id="fig|1385369.3.peg.3431"/>
<comment type="caution">
    <text evidence="1">The sequence shown here is derived from an EMBL/GenBank/DDBJ whole genome shotgun (WGS) entry which is preliminary data.</text>
</comment>
<proteinExistence type="predicted"/>
<dbReference type="InterPro" id="IPR019285">
    <property type="entry name" value="DUF2336"/>
</dbReference>
<dbReference type="RefSeq" id="WP_037454126.1">
    <property type="nucleotide sequence ID" value="NZ_AVFL01000011.1"/>
</dbReference>
<dbReference type="AlphaFoldDB" id="W9H7A4"/>
<name>W9H7A4_9PROT</name>
<sequence length="395" mass="42837">MTSTATNRALSSADVRRLLSDSSAQARMETVSKLVADLENGSLAGPEKAIATDILHKLAMDAEASVRESVAWQIHNSPLLTDTLAARLARDIGRVAFPVLRNVARLTDDLLLQVIADHDAEKQLAIAGRQEVSPSVADAIVETDNVRVITRLLRNDGATIADATLHKALDRYGILAPVNEAAASRSNLSLEVIGKLIGYVSDEIKASLVERHRLSPVLVAEMVERGREAATILLMKPLADSSADLQLAARQLDRDGRLSPTMMLRALCAGETRLFTIGLGVRAGISAESARLLVWDDGPLGLRAVFEKAKFPMALLPPFRVAIEVVKELAYGGGDAGREDYQVAVLARVFEECGAIEDRMVDDLLLQLFDQKSDEVIERAMERAGMPFHPMRAAH</sequence>